<keyword evidence="2 12" id="KW-1003">Cell membrane</keyword>
<dbReference type="Pfam" id="PF13396">
    <property type="entry name" value="PLDc_N"/>
    <property type="match status" value="1"/>
</dbReference>
<name>A0A1X7K8E2_9BACL</name>
<dbReference type="RefSeq" id="WP_085494399.1">
    <property type="nucleotide sequence ID" value="NZ_FXAZ01000002.1"/>
</dbReference>
<dbReference type="InterPro" id="IPR001736">
    <property type="entry name" value="PLipase_D/transphosphatidylase"/>
</dbReference>
<feature type="active site" evidence="12">
    <location>
        <position position="217"/>
    </location>
</feature>
<dbReference type="CDD" id="cd09112">
    <property type="entry name" value="PLDc_CLS_2"/>
    <property type="match status" value="1"/>
</dbReference>
<dbReference type="GO" id="GO:0005886">
    <property type="term" value="C:plasma membrane"/>
    <property type="evidence" value="ECO:0007669"/>
    <property type="project" value="UniProtKB-SubCell"/>
</dbReference>
<comment type="function">
    <text evidence="12">Catalyzes the reversible phosphatidyl group transfer from one phosphatidylglycerol molecule to another to form cardiolipin (CL) (diphosphatidylglycerol) and glycerol.</text>
</comment>
<keyword evidence="11 12" id="KW-1208">Phospholipid metabolism</keyword>
<evidence type="ECO:0000256" key="5">
    <source>
        <dbReference type="ARBA" id="ARBA00022692"/>
    </source>
</evidence>
<keyword evidence="10 12" id="KW-0594">Phospholipid biosynthesis</keyword>
<feature type="active site" evidence="12">
    <location>
        <position position="215"/>
    </location>
</feature>
<dbReference type="InterPro" id="IPR027379">
    <property type="entry name" value="CLS_N"/>
</dbReference>
<feature type="active site" evidence="12">
    <location>
        <position position="222"/>
    </location>
</feature>
<dbReference type="InterPro" id="IPR030874">
    <property type="entry name" value="Cardiolipin_synth_Firmi"/>
</dbReference>
<dbReference type="AlphaFoldDB" id="A0A1X7K8E2"/>
<evidence type="ECO:0000256" key="6">
    <source>
        <dbReference type="ARBA" id="ARBA00022737"/>
    </source>
</evidence>
<gene>
    <name evidence="14" type="ORF">SAMN06295960_2212</name>
</gene>
<keyword evidence="5 12" id="KW-0812">Transmembrane</keyword>
<evidence type="ECO:0000256" key="3">
    <source>
        <dbReference type="ARBA" id="ARBA00022516"/>
    </source>
</evidence>
<evidence type="ECO:0000256" key="11">
    <source>
        <dbReference type="ARBA" id="ARBA00023264"/>
    </source>
</evidence>
<dbReference type="PANTHER" id="PTHR21248">
    <property type="entry name" value="CARDIOLIPIN SYNTHASE"/>
    <property type="match status" value="1"/>
</dbReference>
<dbReference type="PROSITE" id="PS50035">
    <property type="entry name" value="PLD"/>
    <property type="match status" value="2"/>
</dbReference>
<keyword evidence="8 12" id="KW-0443">Lipid metabolism</keyword>
<dbReference type="NCBIfam" id="TIGR04265">
    <property type="entry name" value="bac_cardiolipin"/>
    <property type="match status" value="1"/>
</dbReference>
<sequence>MTWVVFGVILYIFQLLTIVIIENKHPSKTVAWLIISFCVPIVGFVLYYFMAQDYTARRRVRKRWFVENMVEKLQIVHIVKKAQELRNTELHSQERLFELISSLSESPITGNNKTEVLTNGRATYDAIFEAIRAAKHHVHVEFYILKDDVIGRMFQKLLIEKAKEGVKVRVIADGVGSIELKRSYLKRFEEAGVEFHWFLPLWVSFFRRRLNYRNHRKIVVVDGKVGFVGGINIGDEYLGGDPKTGFWRDTHLKIEGDSVYVLQVVFLHDWAFTTKQRLLSRELFPPQDLVGDEQVKIVASGPDTSWDAIQELYFGALNHAKDRVWIITPYFIPDPGNMLALKTAAVSGIDVRIIIPHKSDSKIVDWACRSYIEELLQSGVRFYEYYRGFPHAKAMIMDRSIACVGTANMDMRSFFYNFELNALMFDEQAIDRLEQDFMQDFEDSKEMDYKQFMERSKLQRGLEALFRLLSPLL</sequence>
<dbReference type="EC" id="2.7.8.-" evidence="12 13"/>
<proteinExistence type="inferred from homology"/>
<dbReference type="FunFam" id="3.30.870.10:FF:000014">
    <property type="entry name" value="Cardiolipin synthase"/>
    <property type="match status" value="1"/>
</dbReference>
<keyword evidence="15" id="KW-1185">Reference proteome</keyword>
<keyword evidence="3 12" id="KW-0444">Lipid biosynthesis</keyword>
<keyword evidence="9 12" id="KW-0472">Membrane</keyword>
<evidence type="ECO:0000256" key="2">
    <source>
        <dbReference type="ARBA" id="ARBA00022475"/>
    </source>
</evidence>
<dbReference type="EMBL" id="FXAZ01000002">
    <property type="protein sequence ID" value="SMG37366.1"/>
    <property type="molecule type" value="Genomic_DNA"/>
</dbReference>
<feature type="active site" evidence="12">
    <location>
        <position position="398"/>
    </location>
</feature>
<dbReference type="InterPro" id="IPR022924">
    <property type="entry name" value="Cardiolipin_synthase"/>
</dbReference>
<dbReference type="SMART" id="SM00155">
    <property type="entry name" value="PLDc"/>
    <property type="match status" value="2"/>
</dbReference>
<evidence type="ECO:0000256" key="13">
    <source>
        <dbReference type="NCBIfam" id="TIGR04265"/>
    </source>
</evidence>
<evidence type="ECO:0000256" key="4">
    <source>
        <dbReference type="ARBA" id="ARBA00022679"/>
    </source>
</evidence>
<comment type="catalytic activity">
    <reaction evidence="12">
        <text>2 a 1,2-diacyl-sn-glycero-3-phospho-(1'-sn-glycerol) = a cardiolipin + glycerol</text>
        <dbReference type="Rhea" id="RHEA:31451"/>
        <dbReference type="ChEBI" id="CHEBI:17754"/>
        <dbReference type="ChEBI" id="CHEBI:62237"/>
        <dbReference type="ChEBI" id="CHEBI:64716"/>
    </reaction>
</comment>
<dbReference type="GO" id="GO:0008808">
    <property type="term" value="F:cardiolipin synthase activity"/>
    <property type="evidence" value="ECO:0007669"/>
    <property type="project" value="UniProtKB-UniRule"/>
</dbReference>
<keyword evidence="6" id="KW-0677">Repeat</keyword>
<evidence type="ECO:0000256" key="8">
    <source>
        <dbReference type="ARBA" id="ARBA00023098"/>
    </source>
</evidence>
<evidence type="ECO:0000256" key="7">
    <source>
        <dbReference type="ARBA" id="ARBA00022989"/>
    </source>
</evidence>
<reference evidence="14 15" key="1">
    <citation type="submission" date="2017-04" db="EMBL/GenBank/DDBJ databases">
        <authorList>
            <person name="Afonso C.L."/>
            <person name="Miller P.J."/>
            <person name="Scott M.A."/>
            <person name="Spackman E."/>
            <person name="Goraichik I."/>
            <person name="Dimitrov K.M."/>
            <person name="Suarez D.L."/>
            <person name="Swayne D.E."/>
        </authorList>
    </citation>
    <scope>NUCLEOTIDE SEQUENCE [LARGE SCALE GENOMIC DNA]</scope>
    <source>
        <strain evidence="14 15">11</strain>
    </source>
</reference>
<feature type="active site" evidence="12">
    <location>
        <position position="393"/>
    </location>
</feature>
<dbReference type="OrthoDB" id="9762009at2"/>
<dbReference type="Proteomes" id="UP000193834">
    <property type="component" value="Unassembled WGS sequence"/>
</dbReference>
<dbReference type="InterPro" id="IPR025202">
    <property type="entry name" value="PLD-like_dom"/>
</dbReference>
<dbReference type="CDD" id="cd09110">
    <property type="entry name" value="PLDc_CLS_1"/>
    <property type="match status" value="1"/>
</dbReference>
<keyword evidence="7 12" id="KW-1133">Transmembrane helix</keyword>
<evidence type="ECO:0000256" key="10">
    <source>
        <dbReference type="ARBA" id="ARBA00023209"/>
    </source>
</evidence>
<feature type="transmembrane region" description="Helical" evidence="12">
    <location>
        <begin position="6"/>
        <end position="23"/>
    </location>
</feature>
<evidence type="ECO:0000256" key="12">
    <source>
        <dbReference type="HAMAP-Rule" id="MF_01916"/>
    </source>
</evidence>
<dbReference type="STRING" id="1852522.SAMN06295960_2212"/>
<comment type="subcellular location">
    <subcellularLocation>
        <location evidence="1 12">Cell membrane</location>
        <topology evidence="1 12">Multi-pass membrane protein</topology>
    </subcellularLocation>
</comment>
<protein>
    <recommendedName>
        <fullName evidence="12 13">Cardiolipin synthase</fullName>
        <shortName evidence="12">CL synthase</shortName>
        <ecNumber evidence="12 13">2.7.8.-</ecNumber>
    </recommendedName>
</protein>
<dbReference type="SUPFAM" id="SSF56024">
    <property type="entry name" value="Phospholipase D/nuclease"/>
    <property type="match status" value="2"/>
</dbReference>
<dbReference type="PANTHER" id="PTHR21248:SF20">
    <property type="entry name" value="CARDIOLIPIN SYNTHASE YWIE-RELATED"/>
    <property type="match status" value="1"/>
</dbReference>
<dbReference type="Gene3D" id="3.30.870.10">
    <property type="entry name" value="Endonuclease Chain A"/>
    <property type="match status" value="2"/>
</dbReference>
<organism evidence="14 15">
    <name type="scientific">Paenibacillus aquistagni</name>
    <dbReference type="NCBI Taxonomy" id="1852522"/>
    <lineage>
        <taxon>Bacteria</taxon>
        <taxon>Bacillati</taxon>
        <taxon>Bacillota</taxon>
        <taxon>Bacilli</taxon>
        <taxon>Bacillales</taxon>
        <taxon>Paenibacillaceae</taxon>
        <taxon>Paenibacillus</taxon>
    </lineage>
</organism>
<feature type="active site" evidence="12">
    <location>
        <position position="391"/>
    </location>
</feature>
<evidence type="ECO:0000256" key="9">
    <source>
        <dbReference type="ARBA" id="ARBA00023136"/>
    </source>
</evidence>
<evidence type="ECO:0000256" key="1">
    <source>
        <dbReference type="ARBA" id="ARBA00004651"/>
    </source>
</evidence>
<evidence type="ECO:0000313" key="14">
    <source>
        <dbReference type="EMBL" id="SMG37366.1"/>
    </source>
</evidence>
<feature type="transmembrane region" description="Helical" evidence="12">
    <location>
        <begin position="30"/>
        <end position="50"/>
    </location>
</feature>
<dbReference type="GO" id="GO:0032049">
    <property type="term" value="P:cardiolipin biosynthetic process"/>
    <property type="evidence" value="ECO:0007669"/>
    <property type="project" value="UniProtKB-UniRule"/>
</dbReference>
<dbReference type="Pfam" id="PF13091">
    <property type="entry name" value="PLDc_2"/>
    <property type="match status" value="2"/>
</dbReference>
<comment type="similarity">
    <text evidence="12">Belongs to the phospholipase D family. Cardiolipin synthase subfamily.</text>
</comment>
<evidence type="ECO:0000313" key="15">
    <source>
        <dbReference type="Proteomes" id="UP000193834"/>
    </source>
</evidence>
<dbReference type="HAMAP" id="MF_01916">
    <property type="entry name" value="Cardiolipin_synth_Cls"/>
    <property type="match status" value="1"/>
</dbReference>
<keyword evidence="4 12" id="KW-0808">Transferase</keyword>
<accession>A0A1X7K8E2</accession>